<evidence type="ECO:0000256" key="4">
    <source>
        <dbReference type="ARBA" id="ARBA00022452"/>
    </source>
</evidence>
<evidence type="ECO:0000256" key="1">
    <source>
        <dbReference type="ARBA" id="ARBA00004442"/>
    </source>
</evidence>
<reference evidence="9 10" key="1">
    <citation type="journal article" date="2019" name="Nat. Microbiol.">
        <title>Mediterranean grassland soil C-N compound turnover is dependent on rainfall and depth, and is mediated by genomically divergent microorganisms.</title>
        <authorList>
            <person name="Diamond S."/>
            <person name="Andeer P.F."/>
            <person name="Li Z."/>
            <person name="Crits-Christoph A."/>
            <person name="Burstein D."/>
            <person name="Anantharaman K."/>
            <person name="Lane K.R."/>
            <person name="Thomas B.C."/>
            <person name="Pan C."/>
            <person name="Northen T.R."/>
            <person name="Banfield J.F."/>
        </authorList>
    </citation>
    <scope>NUCLEOTIDE SEQUENCE [LARGE SCALE GENOMIC DNA]</scope>
    <source>
        <strain evidence="9">WS_6</strain>
    </source>
</reference>
<dbReference type="Proteomes" id="UP000316852">
    <property type="component" value="Unassembled WGS sequence"/>
</dbReference>
<sequence>MSRSERIAARRRLCWPALTLLFALAPHPAGAAVLLETNPDSTLTVTIQKIEGAPISLDEALRLALIQATRVREAEAAMRAARGALRHESGAFDPELFLDANRTGVEQPTASPFSGGAPLPSGATLVKTTQTQASTGARVTLPTGTELSASLLTTKRETNSTFSLLEPQYDTDGVLSVKQPLLKGFGPGTWGDRSAAAREFEAARARYEDAVLDVRAQVERAYWDLYAAVRDYGVQQIIRGRAKALLDETELRAGTGLVGPGAVANARVFLAQQEQAVLDGEETLDQVSDRVATLIGRRPEAGAARFKPTNEPPREFNVEPEESLVARVLRDSRELQSAERELAAARARTSSAWWNKLPALDLRGSMGGKGLSGTGRDFTNPFTGQPDRINLDGGFADTWSQVRKREFPTWSAGLSLSIPIGFRSGAGDHQRLRAEADQAEQQMIAMRRSLEERVRAGYRELVHASKRREAAQTGVNASLEQVRIGIVQYRNGKTTAFELTRVAADLATAQQRLSQALVRTAKAVADLKRLTSEGLSPTKTQ</sequence>
<dbReference type="InterPro" id="IPR051906">
    <property type="entry name" value="TolC-like"/>
</dbReference>
<dbReference type="PANTHER" id="PTHR30026:SF23">
    <property type="entry name" value="TO APRF-PUTATIVE OUTER MEMBRANE EFFLUX PROTEIN OR SECRETED ALKALINE PHOSPHATASE-RELATED"/>
    <property type="match status" value="1"/>
</dbReference>
<dbReference type="AlphaFoldDB" id="A0A538T0N5"/>
<organism evidence="9 10">
    <name type="scientific">Eiseniibacteriota bacterium</name>
    <dbReference type="NCBI Taxonomy" id="2212470"/>
    <lineage>
        <taxon>Bacteria</taxon>
        <taxon>Candidatus Eiseniibacteriota</taxon>
    </lineage>
</organism>
<feature type="signal peptide" evidence="8">
    <location>
        <begin position="1"/>
        <end position="31"/>
    </location>
</feature>
<comment type="subcellular location">
    <subcellularLocation>
        <location evidence="1">Cell outer membrane</location>
    </subcellularLocation>
</comment>
<evidence type="ECO:0000256" key="3">
    <source>
        <dbReference type="ARBA" id="ARBA00022448"/>
    </source>
</evidence>
<dbReference type="GO" id="GO:0015562">
    <property type="term" value="F:efflux transmembrane transporter activity"/>
    <property type="evidence" value="ECO:0007669"/>
    <property type="project" value="InterPro"/>
</dbReference>
<evidence type="ECO:0000313" key="10">
    <source>
        <dbReference type="Proteomes" id="UP000316852"/>
    </source>
</evidence>
<dbReference type="GO" id="GO:0015288">
    <property type="term" value="F:porin activity"/>
    <property type="evidence" value="ECO:0007669"/>
    <property type="project" value="TreeGrafter"/>
</dbReference>
<name>A0A538T0N5_UNCEI</name>
<dbReference type="SUPFAM" id="SSF56954">
    <property type="entry name" value="Outer membrane efflux proteins (OEP)"/>
    <property type="match status" value="1"/>
</dbReference>
<dbReference type="GO" id="GO:1990281">
    <property type="term" value="C:efflux pump complex"/>
    <property type="evidence" value="ECO:0007669"/>
    <property type="project" value="TreeGrafter"/>
</dbReference>
<proteinExistence type="inferred from homology"/>
<keyword evidence="3" id="KW-0813">Transport</keyword>
<keyword evidence="7" id="KW-0998">Cell outer membrane</keyword>
<protein>
    <submittedName>
        <fullName evidence="9">TolC family protein</fullName>
    </submittedName>
</protein>
<dbReference type="PANTHER" id="PTHR30026">
    <property type="entry name" value="OUTER MEMBRANE PROTEIN TOLC"/>
    <property type="match status" value="1"/>
</dbReference>
<evidence type="ECO:0000256" key="6">
    <source>
        <dbReference type="ARBA" id="ARBA00023136"/>
    </source>
</evidence>
<keyword evidence="6" id="KW-0472">Membrane</keyword>
<dbReference type="EMBL" id="VBOW01000068">
    <property type="protein sequence ID" value="TMQ57197.1"/>
    <property type="molecule type" value="Genomic_DNA"/>
</dbReference>
<keyword evidence="8" id="KW-0732">Signal</keyword>
<dbReference type="InterPro" id="IPR003423">
    <property type="entry name" value="OMP_efflux"/>
</dbReference>
<keyword evidence="5" id="KW-0812">Transmembrane</keyword>
<comment type="caution">
    <text evidence="9">The sequence shown here is derived from an EMBL/GenBank/DDBJ whole genome shotgun (WGS) entry which is preliminary data.</text>
</comment>
<evidence type="ECO:0000256" key="5">
    <source>
        <dbReference type="ARBA" id="ARBA00022692"/>
    </source>
</evidence>
<gene>
    <name evidence="9" type="ORF">E6K76_11265</name>
</gene>
<feature type="chain" id="PRO_5021828240" evidence="8">
    <location>
        <begin position="32"/>
        <end position="541"/>
    </location>
</feature>
<dbReference type="GO" id="GO:0009279">
    <property type="term" value="C:cell outer membrane"/>
    <property type="evidence" value="ECO:0007669"/>
    <property type="project" value="UniProtKB-SubCell"/>
</dbReference>
<dbReference type="Pfam" id="PF02321">
    <property type="entry name" value="OEP"/>
    <property type="match status" value="2"/>
</dbReference>
<evidence type="ECO:0000256" key="7">
    <source>
        <dbReference type="ARBA" id="ARBA00023237"/>
    </source>
</evidence>
<dbReference type="Gene3D" id="1.20.1600.10">
    <property type="entry name" value="Outer membrane efflux proteins (OEP)"/>
    <property type="match status" value="1"/>
</dbReference>
<comment type="similarity">
    <text evidence="2">Belongs to the outer membrane factor (OMF) (TC 1.B.17) family.</text>
</comment>
<evidence type="ECO:0000313" key="9">
    <source>
        <dbReference type="EMBL" id="TMQ57197.1"/>
    </source>
</evidence>
<evidence type="ECO:0000256" key="2">
    <source>
        <dbReference type="ARBA" id="ARBA00007613"/>
    </source>
</evidence>
<accession>A0A538T0N5</accession>
<evidence type="ECO:0000256" key="8">
    <source>
        <dbReference type="SAM" id="SignalP"/>
    </source>
</evidence>
<keyword evidence="4" id="KW-1134">Transmembrane beta strand</keyword>